<comment type="caution">
    <text evidence="4">The sequence shown here is derived from an EMBL/GenBank/DDBJ whole genome shotgun (WGS) entry which is preliminary data.</text>
</comment>
<accession>A0A7W6AHU1</accession>
<protein>
    <submittedName>
        <fullName evidence="4">Ni/Co efflux regulator RcnB</fullName>
    </submittedName>
</protein>
<feature type="chain" id="PRO_5031439538" evidence="2">
    <location>
        <begin position="22"/>
        <end position="93"/>
    </location>
</feature>
<dbReference type="EMBL" id="BSPG01000008">
    <property type="protein sequence ID" value="GLS43947.1"/>
    <property type="molecule type" value="Genomic_DNA"/>
</dbReference>
<keyword evidence="6" id="KW-1185">Reference proteome</keyword>
<dbReference type="AlphaFoldDB" id="A0A7W6AHU1"/>
<dbReference type="Proteomes" id="UP001156881">
    <property type="component" value="Unassembled WGS sequence"/>
</dbReference>
<dbReference type="Proteomes" id="UP000517759">
    <property type="component" value="Unassembled WGS sequence"/>
</dbReference>
<sequence length="93" mass="9689">MRFAVIAVVATVLATPFAASAADGSRQAAGGGHMSSYITDPHHDPRSVYSQRNSTGQILGAPMFSEQAGAHGVSRSRVVDPHWAAGSTGRRAR</sequence>
<reference evidence="6" key="2">
    <citation type="journal article" date="2019" name="Int. J. Syst. Evol. Microbiol.">
        <title>The Global Catalogue of Microorganisms (GCM) 10K type strain sequencing project: providing services to taxonomists for standard genome sequencing and annotation.</title>
        <authorList>
            <consortium name="The Broad Institute Genomics Platform"/>
            <consortium name="The Broad Institute Genome Sequencing Center for Infectious Disease"/>
            <person name="Wu L."/>
            <person name="Ma J."/>
        </authorList>
    </citation>
    <scope>NUCLEOTIDE SEQUENCE [LARGE SCALE GENOMIC DNA]</scope>
    <source>
        <strain evidence="6">NBRC 107710</strain>
    </source>
</reference>
<dbReference type="EMBL" id="JACIDN010000002">
    <property type="protein sequence ID" value="MBB3901695.1"/>
    <property type="molecule type" value="Genomic_DNA"/>
</dbReference>
<evidence type="ECO:0000313" key="6">
    <source>
        <dbReference type="Proteomes" id="UP001156881"/>
    </source>
</evidence>
<reference evidence="4 5" key="3">
    <citation type="submission" date="2020-08" db="EMBL/GenBank/DDBJ databases">
        <title>Genomic Encyclopedia of Type Strains, Phase IV (KMG-IV): sequencing the most valuable type-strain genomes for metagenomic binning, comparative biology and taxonomic classification.</title>
        <authorList>
            <person name="Goeker M."/>
        </authorList>
    </citation>
    <scope>NUCLEOTIDE SEQUENCE [LARGE SCALE GENOMIC DNA]</scope>
    <source>
        <strain evidence="4 5">DSM 24105</strain>
    </source>
</reference>
<gene>
    <name evidence="3" type="ORF">GCM10007884_19330</name>
    <name evidence="4" type="ORF">GGR33_001181</name>
</gene>
<reference evidence="3" key="1">
    <citation type="journal article" date="2014" name="Int. J. Syst. Evol. Microbiol.">
        <title>Complete genome of a new Firmicutes species belonging to the dominant human colonic microbiota ('Ruminococcus bicirculans') reveals two chromosomes and a selective capacity to utilize plant glucans.</title>
        <authorList>
            <consortium name="NISC Comparative Sequencing Program"/>
            <person name="Wegmann U."/>
            <person name="Louis P."/>
            <person name="Goesmann A."/>
            <person name="Henrissat B."/>
            <person name="Duncan S.H."/>
            <person name="Flint H.J."/>
        </authorList>
    </citation>
    <scope>NUCLEOTIDE SEQUENCE</scope>
    <source>
        <strain evidence="3">NBRC 107710</strain>
    </source>
</reference>
<evidence type="ECO:0000313" key="4">
    <source>
        <dbReference type="EMBL" id="MBB3901695.1"/>
    </source>
</evidence>
<evidence type="ECO:0000256" key="1">
    <source>
        <dbReference type="SAM" id="MobiDB-lite"/>
    </source>
</evidence>
<reference evidence="3" key="4">
    <citation type="submission" date="2023-01" db="EMBL/GenBank/DDBJ databases">
        <title>Draft genome sequence of Methylobacterium brachythecii strain NBRC 107710.</title>
        <authorList>
            <person name="Sun Q."/>
            <person name="Mori K."/>
        </authorList>
    </citation>
    <scope>NUCLEOTIDE SEQUENCE</scope>
    <source>
        <strain evidence="3">NBRC 107710</strain>
    </source>
</reference>
<evidence type="ECO:0000313" key="5">
    <source>
        <dbReference type="Proteomes" id="UP000517759"/>
    </source>
</evidence>
<evidence type="ECO:0000313" key="3">
    <source>
        <dbReference type="EMBL" id="GLS43947.1"/>
    </source>
</evidence>
<dbReference type="RefSeq" id="WP_183502829.1">
    <property type="nucleotide sequence ID" value="NZ_BSPG01000008.1"/>
</dbReference>
<feature type="region of interest" description="Disordered" evidence="1">
    <location>
        <begin position="21"/>
        <end position="52"/>
    </location>
</feature>
<organism evidence="4 5">
    <name type="scientific">Methylobacterium brachythecii</name>
    <dbReference type="NCBI Taxonomy" id="1176177"/>
    <lineage>
        <taxon>Bacteria</taxon>
        <taxon>Pseudomonadati</taxon>
        <taxon>Pseudomonadota</taxon>
        <taxon>Alphaproteobacteria</taxon>
        <taxon>Hyphomicrobiales</taxon>
        <taxon>Methylobacteriaceae</taxon>
        <taxon>Methylobacterium</taxon>
    </lineage>
</organism>
<feature type="signal peptide" evidence="2">
    <location>
        <begin position="1"/>
        <end position="21"/>
    </location>
</feature>
<evidence type="ECO:0000256" key="2">
    <source>
        <dbReference type="SAM" id="SignalP"/>
    </source>
</evidence>
<feature type="region of interest" description="Disordered" evidence="1">
    <location>
        <begin position="68"/>
        <end position="93"/>
    </location>
</feature>
<name>A0A7W6AHU1_9HYPH</name>
<proteinExistence type="predicted"/>
<keyword evidence="2" id="KW-0732">Signal</keyword>